<reference evidence="1" key="1">
    <citation type="submission" date="2019-12" db="EMBL/GenBank/DDBJ databases">
        <title>Mitochondrial genomes of Hemiarma marina and Leucocryptos marina revised the evolution of cytochrome c maturation in Cryptista.</title>
        <authorList>
            <person name="Nishimura Y."/>
            <person name="Kume K."/>
            <person name="Sonehara K."/>
            <person name="Tanifuji G."/>
            <person name="Shiratori T."/>
            <person name="Ishida K."/>
            <person name="Hashimoto T."/>
            <person name="Inagaki Y."/>
            <person name="Ohkuma M."/>
        </authorList>
    </citation>
    <scope>NUCLEOTIDE SEQUENCE</scope>
    <source>
        <strain evidence="1">NIES-1335</strain>
    </source>
</reference>
<keyword evidence="1" id="KW-0496">Mitochondrion</keyword>
<dbReference type="EMBL" id="LC515368">
    <property type="protein sequence ID" value="BBQ05395.1"/>
    <property type="molecule type" value="Genomic_DNA"/>
</dbReference>
<sequence>MNNENLILNKLLYTKRLAKISQKHGLAARTFNDILDIGLQLKFKGFTWNRYIDRAVTLLRPFVWINTRKIGRQKRFRKNIERPVFLFKEVSLRRSIKTLLRTPRRSVNVKNRINYVPRHLNFIQEIVSKGFSAIMSKNVERYKLARSLRFSKRKPKRYLLIKLGKKFPKSFNHPNFKGTDFLTKNRKKN</sequence>
<name>A0A679EK95_LEUMA</name>
<geneLocation type="mitochondrion" evidence="1"/>
<organism evidence="1">
    <name type="scientific">Leucocryptos marina</name>
    <name type="common">Marine flagellate</name>
    <name type="synonym">Bodo marinus</name>
    <dbReference type="NCBI Taxonomy" id="299206"/>
    <lineage>
        <taxon>Eukaryota</taxon>
        <taxon>Cryptophyceae</taxon>
        <taxon>Kathablepharidacea</taxon>
        <taxon>Katablepharidaceae</taxon>
        <taxon>Leucocryptos</taxon>
    </lineage>
</organism>
<protein>
    <submittedName>
        <fullName evidence="1">Uncharacterized protein</fullName>
    </submittedName>
</protein>
<proteinExistence type="predicted"/>
<accession>A0A679EK95</accession>
<dbReference type="GeneID" id="43959840"/>
<dbReference type="AlphaFoldDB" id="A0A679EK95"/>
<dbReference type="RefSeq" id="YP_009730065.1">
    <property type="nucleotide sequence ID" value="NC_045933.1"/>
</dbReference>
<evidence type="ECO:0000313" key="1">
    <source>
        <dbReference type="EMBL" id="BBQ05395.1"/>
    </source>
</evidence>